<dbReference type="InterPro" id="IPR016024">
    <property type="entry name" value="ARM-type_fold"/>
</dbReference>
<dbReference type="Pfam" id="PF03914">
    <property type="entry name" value="CBF"/>
    <property type="match status" value="1"/>
</dbReference>
<evidence type="ECO:0000313" key="4">
    <source>
        <dbReference type="Proteomes" id="UP000504603"/>
    </source>
</evidence>
<feature type="region of interest" description="Disordered" evidence="2">
    <location>
        <begin position="841"/>
        <end position="870"/>
    </location>
</feature>
<protein>
    <submittedName>
        <fullName evidence="5">CCAAT/enhancer-binding protein zeta</fullName>
    </submittedName>
</protein>
<dbReference type="AlphaFoldDB" id="A0A6J1D671"/>
<feature type="compositionally biased region" description="Basic and acidic residues" evidence="2">
    <location>
        <begin position="952"/>
        <end position="963"/>
    </location>
</feature>
<feature type="compositionally biased region" description="Basic and acidic residues" evidence="2">
    <location>
        <begin position="977"/>
        <end position="988"/>
    </location>
</feature>
<feature type="region of interest" description="Disordered" evidence="2">
    <location>
        <begin position="882"/>
        <end position="1012"/>
    </location>
</feature>
<feature type="region of interest" description="Disordered" evidence="2">
    <location>
        <begin position="622"/>
        <end position="675"/>
    </location>
</feature>
<feature type="domain" description="CCAAT-binding factor" evidence="3">
    <location>
        <begin position="504"/>
        <end position="750"/>
    </location>
</feature>
<name>A0A6J1D671_MOMCH</name>
<feature type="compositionally biased region" description="Basic residues" evidence="2">
    <location>
        <begin position="989"/>
        <end position="1012"/>
    </location>
</feature>
<evidence type="ECO:0000259" key="3">
    <source>
        <dbReference type="Pfam" id="PF03914"/>
    </source>
</evidence>
<comment type="similarity">
    <text evidence="1">Belongs to the CBF/MAK21 family.</text>
</comment>
<feature type="region of interest" description="Disordered" evidence="2">
    <location>
        <begin position="426"/>
        <end position="452"/>
    </location>
</feature>
<dbReference type="PANTHER" id="PTHR12048">
    <property type="entry name" value="CCAAT-BINDING FACTOR-RELATED"/>
    <property type="match status" value="1"/>
</dbReference>
<feature type="compositionally biased region" description="Basic and acidic residues" evidence="2">
    <location>
        <begin position="630"/>
        <end position="640"/>
    </location>
</feature>
<feature type="region of interest" description="Disordered" evidence="2">
    <location>
        <begin position="29"/>
        <end position="99"/>
    </location>
</feature>
<feature type="compositionally biased region" description="Basic residues" evidence="2">
    <location>
        <begin position="46"/>
        <end position="62"/>
    </location>
</feature>
<evidence type="ECO:0000313" key="5">
    <source>
        <dbReference type="RefSeq" id="XP_022148696.1"/>
    </source>
</evidence>
<dbReference type="GeneID" id="111017294"/>
<dbReference type="InterPro" id="IPR005612">
    <property type="entry name" value="CCAAT-binding_factor"/>
</dbReference>
<feature type="compositionally biased region" description="Acidic residues" evidence="2">
    <location>
        <begin position="852"/>
        <end position="870"/>
    </location>
</feature>
<dbReference type="InterPro" id="IPR040155">
    <property type="entry name" value="CEBPZ/Mak21-like"/>
</dbReference>
<proteinExistence type="inferred from homology"/>
<feature type="compositionally biased region" description="Acidic residues" evidence="2">
    <location>
        <begin position="903"/>
        <end position="932"/>
    </location>
</feature>
<dbReference type="KEGG" id="mcha:111017294"/>
<feature type="compositionally biased region" description="Low complexity" evidence="2">
    <location>
        <begin position="29"/>
        <end position="38"/>
    </location>
</feature>
<organism evidence="4 5">
    <name type="scientific">Momordica charantia</name>
    <name type="common">Bitter gourd</name>
    <name type="synonym">Balsam pear</name>
    <dbReference type="NCBI Taxonomy" id="3673"/>
    <lineage>
        <taxon>Eukaryota</taxon>
        <taxon>Viridiplantae</taxon>
        <taxon>Streptophyta</taxon>
        <taxon>Embryophyta</taxon>
        <taxon>Tracheophyta</taxon>
        <taxon>Spermatophyta</taxon>
        <taxon>Magnoliopsida</taxon>
        <taxon>eudicotyledons</taxon>
        <taxon>Gunneridae</taxon>
        <taxon>Pentapetalae</taxon>
        <taxon>rosids</taxon>
        <taxon>fabids</taxon>
        <taxon>Cucurbitales</taxon>
        <taxon>Cucurbitaceae</taxon>
        <taxon>Momordiceae</taxon>
        <taxon>Momordica</taxon>
    </lineage>
</organism>
<dbReference type="SUPFAM" id="SSF48371">
    <property type="entry name" value="ARM repeat"/>
    <property type="match status" value="1"/>
</dbReference>
<dbReference type="RefSeq" id="XP_022148696.1">
    <property type="nucleotide sequence ID" value="XM_022293004.1"/>
</dbReference>
<accession>A0A6J1D671</accession>
<evidence type="ECO:0000256" key="2">
    <source>
        <dbReference type="SAM" id="MobiDB-lite"/>
    </source>
</evidence>
<gene>
    <name evidence="5" type="primary">LOC111017294</name>
</gene>
<dbReference type="Proteomes" id="UP000504603">
    <property type="component" value="Unplaced"/>
</dbReference>
<sequence>MAASKASTNNVDDIDTLKADIASFASSLGLASSTPSSGFNDVDFRKHGRLKPIKHQKNPKRTPQKEPANKTHNPKFLNSKAKEQPKPKPPVLALEDGNDKPRSFDKFKNLPKLPLVKASVLGAWYVDAAELEAKVLGNGEKMEVKNVEEWKKVVEKKRELGERLMAQYAVDYEASRGKSGDIRMLVTTQRSGTAADKVSAFSVMVGDNPVANLRSLDALLGMVTSKVGKRHSLTGFEALMELFISSLLPDRKLKNLLQRPLDRLPDTKDGHSLLLFWYWEECLKQRYERFVIALEEASRDELPALKNKALKTIYVLLKSKSEQERRLLSALVNKLGDPENKTASSADYHLSNLLSDHPNMKAVVIAEVDSFLFRPHLGLRAKYHAVNFLSQIRLSQKGDGPQVAKRLIDVYFALFKVLVASEDQKKQKSGEEDKKKASKASKDIKEKNPLDESHVEMDSRILSALLTGVNRAFPFVLSKEADDIIEVQSPMLFQLVHSKNFNVAVQGFMLLDKVSSKNQVVSDRFYRALYSKLLLPAAMNSSKAEMFIGLLLRAMKSDVNLKRVAAYAKRILQVALQQPPQYACGCLFLLSEVLKARPPLWNMVLQNESVDEEDEHFEDIVEEENINEPSTKRRENKDDPQLAQGSDAATSDSDSPEEEDDSPMSRSEDDISDNDGELLMRYDEKDAEEPSVTKYLENGQQPQTTCKELLLPGGYNPRHREPSYCNADHASWWELVVLASHLHPSVATMARTLLSGANIVYNGNPLNDLSLTAFLDKFMEKKPKPSTWHGGSQIEPAKKLDMNNHLIGPEILSLAEEDVPPEDLVFHKFYTFKMNSSKKSKKKKKKKKGADEEAAEELFGEVDNNDEAADDLSDTEMVGVDESDNEEIEGLLDSADPSGEADGNYDYDDLDQVAHEDDEDLVGNMSDEEIDVQAEGLGSSSDEMLSDNDDDNLGHDSDDEPKKERKTKASPFASLEDYEHLIDKDGVQKKKSTTKKSKSNSKTRKRKRGSRE</sequence>
<dbReference type="PANTHER" id="PTHR12048:SF0">
    <property type="entry name" value="CCAAT_ENHANCER-BINDING PROTEIN ZETA"/>
    <property type="match status" value="1"/>
</dbReference>
<reference evidence="5" key="1">
    <citation type="submission" date="2025-08" db="UniProtKB">
        <authorList>
            <consortium name="RefSeq"/>
        </authorList>
    </citation>
    <scope>IDENTIFICATION</scope>
    <source>
        <strain evidence="5">OHB3-1</strain>
    </source>
</reference>
<dbReference type="OrthoDB" id="28947at2759"/>
<evidence type="ECO:0000256" key="1">
    <source>
        <dbReference type="ARBA" id="ARBA00007797"/>
    </source>
</evidence>
<dbReference type="GO" id="GO:0005634">
    <property type="term" value="C:nucleus"/>
    <property type="evidence" value="ECO:0007669"/>
    <property type="project" value="UniProtKB-ARBA"/>
</dbReference>
<keyword evidence="4" id="KW-1185">Reference proteome</keyword>